<dbReference type="NCBIfam" id="NF004739">
    <property type="entry name" value="PRK06075.1"/>
    <property type="match status" value="1"/>
</dbReference>
<name>A0ABS3AVK7_9BACT</name>
<comment type="similarity">
    <text evidence="1">Belongs to the complex I 49 kDa subunit family.</text>
</comment>
<keyword evidence="1" id="KW-1003">Cell membrane</keyword>
<dbReference type="SUPFAM" id="SSF56762">
    <property type="entry name" value="HydB/Nqo4-like"/>
    <property type="match status" value="1"/>
</dbReference>
<keyword evidence="1" id="KW-0472">Membrane</keyword>
<comment type="function">
    <text evidence="1">NDH-1 shuttles electrons from NADH, via FMN and iron-sulfur (Fe-S) centers, to quinones in the respiratory chain. The immediate electron acceptor for the enzyme in this species is believed to be ubiquinone. Couples the redox reaction to proton translocation (for every two electrons transferred, four hydrogen ions are translocated across the cytoplasmic membrane), and thus conserves the redox energy in a proton gradient.</text>
</comment>
<dbReference type="EC" id="7.1.1.-" evidence="1"/>
<dbReference type="InterPro" id="IPR029014">
    <property type="entry name" value="NiFe-Hase_large"/>
</dbReference>
<accession>A0ABS3AVK7</accession>
<dbReference type="GO" id="GO:0016491">
    <property type="term" value="F:oxidoreductase activity"/>
    <property type="evidence" value="ECO:0007669"/>
    <property type="project" value="UniProtKB-KW"/>
</dbReference>
<dbReference type="PANTHER" id="PTHR11993">
    <property type="entry name" value="NADH-UBIQUINONE OXIDOREDUCTASE 49 KDA SUBUNIT"/>
    <property type="match status" value="1"/>
</dbReference>
<dbReference type="EMBL" id="JAFITO010000023">
    <property type="protein sequence ID" value="MBN4068550.1"/>
    <property type="molecule type" value="Genomic_DNA"/>
</dbReference>
<gene>
    <name evidence="1" type="primary">nuoD</name>
    <name evidence="3" type="ORF">JYU06_03395</name>
</gene>
<evidence type="ECO:0000256" key="1">
    <source>
        <dbReference type="HAMAP-Rule" id="MF_01358"/>
    </source>
</evidence>
<organism evidence="3 4">
    <name type="scientific">Desulfotalea psychrophila</name>
    <dbReference type="NCBI Taxonomy" id="84980"/>
    <lineage>
        <taxon>Bacteria</taxon>
        <taxon>Pseudomonadati</taxon>
        <taxon>Thermodesulfobacteriota</taxon>
        <taxon>Desulfobulbia</taxon>
        <taxon>Desulfobulbales</taxon>
        <taxon>Desulfocapsaceae</taxon>
        <taxon>Desulfotalea</taxon>
    </lineage>
</organism>
<dbReference type="Gene3D" id="1.10.645.10">
    <property type="entry name" value="Cytochrome-c3 Hydrogenase, chain B"/>
    <property type="match status" value="1"/>
</dbReference>
<feature type="domain" description="NADH-quinone oxidoreductase subunit D" evidence="2">
    <location>
        <begin position="298"/>
        <end position="372"/>
    </location>
</feature>
<comment type="caution">
    <text evidence="3">The sequence shown here is derived from an EMBL/GenBank/DDBJ whole genome shotgun (WGS) entry which is preliminary data.</text>
</comment>
<protein>
    <recommendedName>
        <fullName evidence="1">NADH-quinone oxidoreductase subunit D</fullName>
        <ecNumber evidence="1">7.1.1.-</ecNumber>
    </recommendedName>
    <alternativeName>
        <fullName evidence="1">NADH dehydrogenase I subunit D</fullName>
    </alternativeName>
    <alternativeName>
        <fullName evidence="1">NDH-1 subunit D</fullName>
    </alternativeName>
</protein>
<comment type="catalytic activity">
    <reaction evidence="1">
        <text>a quinone + NADH + 5 H(+)(in) = a quinol + NAD(+) + 4 H(+)(out)</text>
        <dbReference type="Rhea" id="RHEA:57888"/>
        <dbReference type="ChEBI" id="CHEBI:15378"/>
        <dbReference type="ChEBI" id="CHEBI:24646"/>
        <dbReference type="ChEBI" id="CHEBI:57540"/>
        <dbReference type="ChEBI" id="CHEBI:57945"/>
        <dbReference type="ChEBI" id="CHEBI:132124"/>
    </reaction>
</comment>
<keyword evidence="1" id="KW-0874">Quinone</keyword>
<evidence type="ECO:0000259" key="2">
    <source>
        <dbReference type="Pfam" id="PF00346"/>
    </source>
</evidence>
<proteinExistence type="inferred from homology"/>
<comment type="subunit">
    <text evidence="1">NDH-1 is composed of 14 different subunits. Subunits NuoB, C, D, E, F, and G constitute the peripheral sector of the complex.</text>
</comment>
<sequence>MSGPIQIQPDETFILNIGPQHPATHGVLRIKMEMDGEYIVKAETVLGYIHRMHELMGENRTYPQVLPNLSRLDYLGAMGYTHCHVLAIERAAGIEVPERAEYIRVITVELNRIASHLFWFGAFVMDLGGFTPLMYALQDREHILDALEGITGSRLTYCYHVFGGVSNDIDDDFIKATKAIIPMMRKSLKKYKALVTGNIIFRKRLEGIGPISAEMCRKYGATGAVARGSGIDFDVRKNEPYSVYSEFDFDVPVYHECDSLARYMVRMDEMEQSLRIIEQGLDKLPDGPVMPAKKPKLIKPPVGDYYQAVETARGSFGIRLVSDGTKNAYRFKLRSPTYSNMCLFDEACEGMLLMDALAMLGSLDLVIPEIDR</sequence>
<dbReference type="HAMAP" id="MF_01358">
    <property type="entry name" value="NDH1_NuoD"/>
    <property type="match status" value="1"/>
</dbReference>
<keyword evidence="1" id="KW-0813">Transport</keyword>
<feature type="domain" description="NADH-quinone oxidoreductase subunit D" evidence="2">
    <location>
        <begin position="126"/>
        <end position="297"/>
    </location>
</feature>
<evidence type="ECO:0000313" key="4">
    <source>
        <dbReference type="Proteomes" id="UP000717534"/>
    </source>
</evidence>
<keyword evidence="4" id="KW-1185">Reference proteome</keyword>
<evidence type="ECO:0000313" key="3">
    <source>
        <dbReference type="EMBL" id="MBN4068550.1"/>
    </source>
</evidence>
<dbReference type="Proteomes" id="UP000717534">
    <property type="component" value="Unassembled WGS sequence"/>
</dbReference>
<keyword evidence="1" id="KW-0520">NAD</keyword>
<dbReference type="InterPro" id="IPR001135">
    <property type="entry name" value="NADH_Q_OxRdtase_suD"/>
</dbReference>
<dbReference type="InterPro" id="IPR022885">
    <property type="entry name" value="NDH1_su_D/H"/>
</dbReference>
<keyword evidence="1" id="KW-1278">Translocase</keyword>
<dbReference type="Pfam" id="PF00346">
    <property type="entry name" value="Complex1_49kDa"/>
    <property type="match status" value="2"/>
</dbReference>
<keyword evidence="3" id="KW-0560">Oxidoreductase</keyword>
<dbReference type="PANTHER" id="PTHR11993:SF10">
    <property type="entry name" value="NADH DEHYDROGENASE [UBIQUINONE] IRON-SULFUR PROTEIN 2, MITOCHONDRIAL"/>
    <property type="match status" value="1"/>
</dbReference>
<keyword evidence="1" id="KW-0830">Ubiquinone</keyword>
<reference evidence="3 4" key="1">
    <citation type="submission" date="2021-02" db="EMBL/GenBank/DDBJ databases">
        <title>Activity-based single-cell genomes from oceanic crustal fluid captures similar information to metagenomic and metatranscriptomic surveys with orders of magnitude less sampling.</title>
        <authorList>
            <person name="D'Angelo T.S."/>
            <person name="Orcutt B.N."/>
        </authorList>
    </citation>
    <scope>NUCLEOTIDE SEQUENCE [LARGE SCALE GENOMIC DNA]</scope>
    <source>
        <strain evidence="3">AH-315-G02</strain>
    </source>
</reference>
<comment type="subcellular location">
    <subcellularLocation>
        <location evidence="1">Cell membrane</location>
        <topology evidence="1">Peripheral membrane protein</topology>
        <orientation evidence="1">Cytoplasmic side</orientation>
    </subcellularLocation>
</comment>